<name>G7YJQ4_CLOSI</name>
<dbReference type="AlphaFoldDB" id="G7YJQ4"/>
<proteinExistence type="predicted"/>
<reference evidence="1" key="1">
    <citation type="journal article" date="2011" name="Genome Biol.">
        <title>The draft genome of the carcinogenic human liver fluke Clonorchis sinensis.</title>
        <authorList>
            <person name="Wang X."/>
            <person name="Chen W."/>
            <person name="Huang Y."/>
            <person name="Sun J."/>
            <person name="Men J."/>
            <person name="Liu H."/>
            <person name="Luo F."/>
            <person name="Guo L."/>
            <person name="Lv X."/>
            <person name="Deng C."/>
            <person name="Zhou C."/>
            <person name="Fan Y."/>
            <person name="Li X."/>
            <person name="Huang L."/>
            <person name="Hu Y."/>
            <person name="Liang C."/>
            <person name="Hu X."/>
            <person name="Xu J."/>
            <person name="Yu X."/>
        </authorList>
    </citation>
    <scope>NUCLEOTIDE SEQUENCE [LARGE SCALE GENOMIC DNA]</scope>
    <source>
        <strain evidence="1">Henan</strain>
    </source>
</reference>
<dbReference type="EMBL" id="DF143438">
    <property type="protein sequence ID" value="GAA53187.1"/>
    <property type="molecule type" value="Genomic_DNA"/>
</dbReference>
<evidence type="ECO:0000313" key="2">
    <source>
        <dbReference type="Proteomes" id="UP000008909"/>
    </source>
</evidence>
<gene>
    <name evidence="1" type="ORF">CLF_109724</name>
</gene>
<accession>G7YJQ4</accession>
<keyword evidence="2" id="KW-1185">Reference proteome</keyword>
<dbReference type="Proteomes" id="UP000008909">
    <property type="component" value="Unassembled WGS sequence"/>
</dbReference>
<reference key="2">
    <citation type="submission" date="2011-10" db="EMBL/GenBank/DDBJ databases">
        <title>The genome and transcriptome sequence of Clonorchis sinensis provide insights into the carcinogenic liver fluke.</title>
        <authorList>
            <person name="Wang X."/>
            <person name="Huang Y."/>
            <person name="Chen W."/>
            <person name="Liu H."/>
            <person name="Guo L."/>
            <person name="Chen Y."/>
            <person name="Luo F."/>
            <person name="Zhou W."/>
            <person name="Sun J."/>
            <person name="Mao Q."/>
            <person name="Liang P."/>
            <person name="Zhou C."/>
            <person name="Tian Y."/>
            <person name="Men J."/>
            <person name="Lv X."/>
            <person name="Huang L."/>
            <person name="Zhou J."/>
            <person name="Hu Y."/>
            <person name="Li R."/>
            <person name="Zhang F."/>
            <person name="Lei H."/>
            <person name="Li X."/>
            <person name="Hu X."/>
            <person name="Liang C."/>
            <person name="Xu J."/>
            <person name="Wu Z."/>
            <person name="Yu X."/>
        </authorList>
    </citation>
    <scope>NUCLEOTIDE SEQUENCE</scope>
    <source>
        <strain>Henan</strain>
    </source>
</reference>
<evidence type="ECO:0000313" key="1">
    <source>
        <dbReference type="EMBL" id="GAA53187.1"/>
    </source>
</evidence>
<protein>
    <submittedName>
        <fullName evidence="1">Uncharacterized protein</fullName>
    </submittedName>
</protein>
<organism evidence="1 2">
    <name type="scientific">Clonorchis sinensis</name>
    <name type="common">Chinese liver fluke</name>
    <dbReference type="NCBI Taxonomy" id="79923"/>
    <lineage>
        <taxon>Eukaryota</taxon>
        <taxon>Metazoa</taxon>
        <taxon>Spiralia</taxon>
        <taxon>Lophotrochozoa</taxon>
        <taxon>Platyhelminthes</taxon>
        <taxon>Trematoda</taxon>
        <taxon>Digenea</taxon>
        <taxon>Opisthorchiida</taxon>
        <taxon>Opisthorchiata</taxon>
        <taxon>Opisthorchiidae</taxon>
        <taxon>Clonorchis</taxon>
    </lineage>
</organism>
<sequence>MTARHRKGATAEQLTYTLNIHSQVPRYVTRTTRLDSTVQPISSRSVSTESREFLSSNKHVYQRNHIVNLDFIPCRGLLYRVKTWRGPKFEGCRKLGDYAYLLSSNKKGETGRGLSKRFQQPYE</sequence>